<feature type="active site" description="Tele-phosphohistidine intermediate" evidence="2">
    <location>
        <position position="8"/>
    </location>
</feature>
<keyword evidence="6" id="KW-1185">Reference proteome</keyword>
<dbReference type="InParanoid" id="A0A423X811"/>
<evidence type="ECO:0000256" key="2">
    <source>
        <dbReference type="PIRSR" id="PIRSR613078-1"/>
    </source>
</evidence>
<protein>
    <recommendedName>
        <fullName evidence="7">Phosphoglycerate mutase family protein</fullName>
    </recommendedName>
</protein>
<dbReference type="SUPFAM" id="SSF53254">
    <property type="entry name" value="Phosphoglycerate mutase-like"/>
    <property type="match status" value="1"/>
</dbReference>
<dbReference type="Pfam" id="PF00300">
    <property type="entry name" value="His_Phos_1"/>
    <property type="match status" value="1"/>
</dbReference>
<dbReference type="GO" id="GO:0043456">
    <property type="term" value="P:regulation of pentose-phosphate shunt"/>
    <property type="evidence" value="ECO:0007669"/>
    <property type="project" value="TreeGrafter"/>
</dbReference>
<feature type="region of interest" description="Disordered" evidence="4">
    <location>
        <begin position="290"/>
        <end position="322"/>
    </location>
</feature>
<evidence type="ECO:0000313" key="6">
    <source>
        <dbReference type="Proteomes" id="UP000285146"/>
    </source>
</evidence>
<dbReference type="PANTHER" id="PTHR46517">
    <property type="entry name" value="FRUCTOSE-2,6-BISPHOSPHATASE TIGAR"/>
    <property type="match status" value="1"/>
</dbReference>
<dbReference type="CDD" id="cd07067">
    <property type="entry name" value="HP_PGM_like"/>
    <property type="match status" value="1"/>
</dbReference>
<comment type="caution">
    <text evidence="5">The sequence shown here is derived from an EMBL/GenBank/DDBJ whole genome shotgun (WGS) entry which is preliminary data.</text>
</comment>
<feature type="active site" description="Proton donor/acceptor" evidence="2">
    <location>
        <position position="94"/>
    </location>
</feature>
<dbReference type="AlphaFoldDB" id="A0A423X811"/>
<gene>
    <name evidence="5" type="ORF">VPNG_05215</name>
</gene>
<proteinExistence type="predicted"/>
<name>A0A423X811_9PEZI</name>
<accession>A0A423X811</accession>
<evidence type="ECO:0008006" key="7">
    <source>
        <dbReference type="Google" id="ProtNLM"/>
    </source>
</evidence>
<organism evidence="5 6">
    <name type="scientific">Cytospora leucostoma</name>
    <dbReference type="NCBI Taxonomy" id="1230097"/>
    <lineage>
        <taxon>Eukaryota</taxon>
        <taxon>Fungi</taxon>
        <taxon>Dikarya</taxon>
        <taxon>Ascomycota</taxon>
        <taxon>Pezizomycotina</taxon>
        <taxon>Sordariomycetes</taxon>
        <taxon>Sordariomycetidae</taxon>
        <taxon>Diaporthales</taxon>
        <taxon>Cytosporaceae</taxon>
        <taxon>Cytospora</taxon>
    </lineage>
</organism>
<evidence type="ECO:0000256" key="4">
    <source>
        <dbReference type="SAM" id="MobiDB-lite"/>
    </source>
</evidence>
<dbReference type="SMART" id="SM00855">
    <property type="entry name" value="PGAM"/>
    <property type="match status" value="1"/>
</dbReference>
<keyword evidence="1" id="KW-0378">Hydrolase</keyword>
<feature type="binding site" evidence="3">
    <location>
        <begin position="7"/>
        <end position="14"/>
    </location>
    <ligand>
        <name>substrate</name>
    </ligand>
</feature>
<evidence type="ECO:0000256" key="1">
    <source>
        <dbReference type="ARBA" id="ARBA00022801"/>
    </source>
</evidence>
<dbReference type="GO" id="GO:0004331">
    <property type="term" value="F:fructose-2,6-bisphosphate 2-phosphatase activity"/>
    <property type="evidence" value="ECO:0007669"/>
    <property type="project" value="TreeGrafter"/>
</dbReference>
<dbReference type="InterPro" id="IPR001345">
    <property type="entry name" value="PG/BPGM_mutase_AS"/>
</dbReference>
<dbReference type="Gene3D" id="3.40.50.1240">
    <property type="entry name" value="Phosphoglycerate mutase-like"/>
    <property type="match status" value="1"/>
</dbReference>
<dbReference type="PROSITE" id="PS00175">
    <property type="entry name" value="PG_MUTASE"/>
    <property type="match status" value="1"/>
</dbReference>
<reference evidence="5 6" key="1">
    <citation type="submission" date="2015-09" db="EMBL/GenBank/DDBJ databases">
        <title>Host preference determinants of Valsa canker pathogens revealed by comparative genomics.</title>
        <authorList>
            <person name="Yin Z."/>
            <person name="Huang L."/>
        </authorList>
    </citation>
    <scope>NUCLEOTIDE SEQUENCE [LARGE SCALE GENOMIC DNA]</scope>
    <source>
        <strain evidence="5 6">SXYLt</strain>
    </source>
</reference>
<dbReference type="InterPro" id="IPR013078">
    <property type="entry name" value="His_Pase_superF_clade-1"/>
</dbReference>
<dbReference type="STRING" id="1230097.A0A423X811"/>
<dbReference type="GO" id="GO:0045820">
    <property type="term" value="P:negative regulation of glycolytic process"/>
    <property type="evidence" value="ECO:0007669"/>
    <property type="project" value="TreeGrafter"/>
</dbReference>
<dbReference type="InterPro" id="IPR029033">
    <property type="entry name" value="His_PPase_superfam"/>
</dbReference>
<dbReference type="InterPro" id="IPR051695">
    <property type="entry name" value="Phosphoglycerate_Mutase"/>
</dbReference>
<sequence length="322" mass="34530">MRLFLVRHGESVDNVAGLYAGSRDSPLTNHGVLQARRLGAHLASRSSIIGPVHRIFSSNLQRAVKTAEAITEAQAGVAGVSDMPTVVQLAELRERDFGSEEGKRYGTRAQPAEIAARPVNWVEPESREAMKSRVDRFIQAYLIPTVLRGFESDANHSVVVVAHGIIHNVLLRSLLSQFGPEEITRLSRPSDPPGRSESLASWSNTGYLEANLRLVKRPATTAPVGLNSAALFPSQTNPPTAAQPALTAVGYSKGEAPALAIRMTVQTVNSNHHLAGLKKTRGGIGSAAFDQKQKTLDSMFSRPAQKPKFNTDGNGGSSSTRG</sequence>
<evidence type="ECO:0000256" key="3">
    <source>
        <dbReference type="PIRSR" id="PIRSR613078-2"/>
    </source>
</evidence>
<dbReference type="GO" id="GO:0005829">
    <property type="term" value="C:cytosol"/>
    <property type="evidence" value="ECO:0007669"/>
    <property type="project" value="TreeGrafter"/>
</dbReference>
<dbReference type="Proteomes" id="UP000285146">
    <property type="component" value="Unassembled WGS sequence"/>
</dbReference>
<evidence type="ECO:0000313" key="5">
    <source>
        <dbReference type="EMBL" id="ROW11947.1"/>
    </source>
</evidence>
<dbReference type="OrthoDB" id="354304at2759"/>
<dbReference type="PANTHER" id="PTHR46517:SF1">
    <property type="entry name" value="FRUCTOSE-2,6-BISPHOSPHATASE TIGAR"/>
    <property type="match status" value="1"/>
</dbReference>
<feature type="binding site" evidence="3">
    <location>
        <position position="62"/>
    </location>
    <ligand>
        <name>substrate</name>
    </ligand>
</feature>
<dbReference type="EMBL" id="LKEB01000024">
    <property type="protein sequence ID" value="ROW11947.1"/>
    <property type="molecule type" value="Genomic_DNA"/>
</dbReference>